<dbReference type="InterPro" id="IPR014748">
    <property type="entry name" value="Enoyl-CoA_hydra_C"/>
</dbReference>
<evidence type="ECO:0000256" key="2">
    <source>
        <dbReference type="ARBA" id="ARBA00023140"/>
    </source>
</evidence>
<proteinExistence type="predicted"/>
<dbReference type="Gene3D" id="1.10.12.10">
    <property type="entry name" value="Lyase 2-enoyl-coa Hydratase, Chain A, domain 2"/>
    <property type="match status" value="1"/>
</dbReference>
<comment type="subcellular location">
    <subcellularLocation>
        <location evidence="1">Peroxisome</location>
    </subcellularLocation>
</comment>
<organism evidence="4">
    <name type="scientific">Chromera velia CCMP2878</name>
    <dbReference type="NCBI Taxonomy" id="1169474"/>
    <lineage>
        <taxon>Eukaryota</taxon>
        <taxon>Sar</taxon>
        <taxon>Alveolata</taxon>
        <taxon>Colpodellida</taxon>
        <taxon>Chromeraceae</taxon>
        <taxon>Chromera</taxon>
    </lineage>
</organism>
<dbReference type="GO" id="GO:0005777">
    <property type="term" value="C:peroxisome"/>
    <property type="evidence" value="ECO:0007669"/>
    <property type="project" value="UniProtKB-SubCell"/>
</dbReference>
<dbReference type="GO" id="GO:0004165">
    <property type="term" value="F:delta(3)-delta(2)-enoyl-CoA isomerase activity"/>
    <property type="evidence" value="ECO:0007669"/>
    <property type="project" value="UniProtKB-ARBA"/>
</dbReference>
<dbReference type="PANTHER" id="PTHR43684:SF1">
    <property type="entry name" value="ENOYL-COA DELTA ISOMERASE 2"/>
    <property type="match status" value="1"/>
</dbReference>
<dbReference type="InterPro" id="IPR001753">
    <property type="entry name" value="Enoyl-CoA_hydra/iso"/>
</dbReference>
<dbReference type="InterPro" id="IPR051053">
    <property type="entry name" value="ECH/Chromodomain_protein"/>
</dbReference>
<dbReference type="Pfam" id="PF00378">
    <property type="entry name" value="ECH_1"/>
    <property type="match status" value="1"/>
</dbReference>
<dbReference type="AlphaFoldDB" id="A0A0G4HGB9"/>
<evidence type="ECO:0000256" key="3">
    <source>
        <dbReference type="ARBA" id="ARBA00023235"/>
    </source>
</evidence>
<keyword evidence="2" id="KW-0576">Peroxisome</keyword>
<dbReference type="SUPFAM" id="SSF52096">
    <property type="entry name" value="ClpP/crotonase"/>
    <property type="match status" value="1"/>
</dbReference>
<evidence type="ECO:0000256" key="1">
    <source>
        <dbReference type="ARBA" id="ARBA00004275"/>
    </source>
</evidence>
<sequence>MLLMGRRLDAKEAKEYKFVSDVFSQAVFRQEVEKRAKMLASLPPEALMQTKKLVRDIDRRLLSEVNERELTLLAERFAHPECAEALMKFMKSQGAKKGGRAKL</sequence>
<reference evidence="4" key="1">
    <citation type="submission" date="2014-11" db="EMBL/GenBank/DDBJ databases">
        <authorList>
            <person name="Otto D Thomas"/>
            <person name="Naeem Raeece"/>
        </authorList>
    </citation>
    <scope>NUCLEOTIDE SEQUENCE</scope>
</reference>
<dbReference type="InterPro" id="IPR029045">
    <property type="entry name" value="ClpP/crotonase-like_dom_sf"/>
</dbReference>
<accession>A0A0G4HGB9</accession>
<keyword evidence="3" id="KW-0413">Isomerase</keyword>
<protein>
    <submittedName>
        <fullName evidence="4">Uncharacterized protein</fullName>
    </submittedName>
</protein>
<dbReference type="VEuPathDB" id="CryptoDB:Cvel_27164"/>
<name>A0A0G4HGB9_9ALVE</name>
<dbReference type="EMBL" id="CDMZ01002572">
    <property type="protein sequence ID" value="CEM42950.1"/>
    <property type="molecule type" value="Genomic_DNA"/>
</dbReference>
<dbReference type="PANTHER" id="PTHR43684">
    <property type="match status" value="1"/>
</dbReference>
<evidence type="ECO:0000313" key="4">
    <source>
        <dbReference type="EMBL" id="CEM42950.1"/>
    </source>
</evidence>
<gene>
    <name evidence="4" type="ORF">Cvel_27164</name>
</gene>